<keyword evidence="1" id="KW-1133">Transmembrane helix</keyword>
<dbReference type="InterPro" id="IPR024072">
    <property type="entry name" value="DHFR-like_dom_sf"/>
</dbReference>
<accession>A0A9X2F4A5</accession>
<keyword evidence="1" id="KW-0472">Membrane</keyword>
<dbReference type="SUPFAM" id="SSF53597">
    <property type="entry name" value="Dihydrofolate reductase-like"/>
    <property type="match status" value="1"/>
</dbReference>
<evidence type="ECO:0000313" key="3">
    <source>
        <dbReference type="Proteomes" id="UP001155182"/>
    </source>
</evidence>
<dbReference type="AlphaFoldDB" id="A0A9X2F4A5"/>
<evidence type="ECO:0000256" key="1">
    <source>
        <dbReference type="SAM" id="Phobius"/>
    </source>
</evidence>
<name>A0A9X2F4A5_9SPHI</name>
<keyword evidence="1" id="KW-0812">Transmembrane</keyword>
<dbReference type="RefSeq" id="WP_252589571.1">
    <property type="nucleotide sequence ID" value="NZ_JAMWYS010000058.1"/>
</dbReference>
<proteinExistence type="predicted"/>
<organism evidence="2 3">
    <name type="scientific">Solitalea agri</name>
    <dbReference type="NCBI Taxonomy" id="2953739"/>
    <lineage>
        <taxon>Bacteria</taxon>
        <taxon>Pseudomonadati</taxon>
        <taxon>Bacteroidota</taxon>
        <taxon>Sphingobacteriia</taxon>
        <taxon>Sphingobacteriales</taxon>
        <taxon>Sphingobacteriaceae</taxon>
        <taxon>Solitalea</taxon>
    </lineage>
</organism>
<dbReference type="Gene3D" id="3.40.430.10">
    <property type="entry name" value="Dihydrofolate Reductase, subunit A"/>
    <property type="match status" value="1"/>
</dbReference>
<protein>
    <submittedName>
        <fullName evidence="2">Dihydrofolate reductase family protein</fullName>
    </submittedName>
</protein>
<gene>
    <name evidence="2" type="ORF">NF867_16875</name>
</gene>
<dbReference type="Proteomes" id="UP001155182">
    <property type="component" value="Unassembled WGS sequence"/>
</dbReference>
<keyword evidence="3" id="KW-1185">Reference proteome</keyword>
<reference evidence="2" key="1">
    <citation type="submission" date="2022-06" db="EMBL/GenBank/DDBJ databases">
        <title>Solitalea sp. MAHUQ-68 isolated from rhizospheric soil.</title>
        <authorList>
            <person name="Huq M.A."/>
        </authorList>
    </citation>
    <scope>NUCLEOTIDE SEQUENCE</scope>
    <source>
        <strain evidence="2">MAHUQ-68</strain>
    </source>
</reference>
<dbReference type="EMBL" id="JAMWYS010000058">
    <property type="protein sequence ID" value="MCO4294539.1"/>
    <property type="molecule type" value="Genomic_DNA"/>
</dbReference>
<sequence>MRRVILNVAMTLDGFIEGPNGELDWLVRDDKIDFGDILNEILIFVAYGRSAPLVLFVLLNDSFVNT</sequence>
<comment type="caution">
    <text evidence="2">The sequence shown here is derived from an EMBL/GenBank/DDBJ whole genome shotgun (WGS) entry which is preliminary data.</text>
</comment>
<evidence type="ECO:0000313" key="2">
    <source>
        <dbReference type="EMBL" id="MCO4294539.1"/>
    </source>
</evidence>
<feature type="transmembrane region" description="Helical" evidence="1">
    <location>
        <begin position="41"/>
        <end position="59"/>
    </location>
</feature>